<evidence type="ECO:0000256" key="2">
    <source>
        <dbReference type="ARBA" id="ARBA00008000"/>
    </source>
</evidence>
<evidence type="ECO:0000259" key="6">
    <source>
        <dbReference type="PROSITE" id="PS51387"/>
    </source>
</evidence>
<dbReference type="GO" id="GO:0022904">
    <property type="term" value="P:respiratory electron transport chain"/>
    <property type="evidence" value="ECO:0007669"/>
    <property type="project" value="TreeGrafter"/>
</dbReference>
<evidence type="ECO:0000256" key="1">
    <source>
        <dbReference type="ARBA" id="ARBA00001974"/>
    </source>
</evidence>
<comment type="similarity">
    <text evidence="2">Belongs to the FAD-binding oxidoreductase/transferase type 4 family.</text>
</comment>
<dbReference type="FunFam" id="3.30.70.2740:FF:000001">
    <property type="entry name" value="D-lactate dehydrogenase mitochondrial"/>
    <property type="match status" value="1"/>
</dbReference>
<keyword evidence="5 7" id="KW-0560">Oxidoreductase</keyword>
<dbReference type="Proteomes" id="UP000494252">
    <property type="component" value="Unassembled WGS sequence"/>
</dbReference>
<dbReference type="InterPro" id="IPR004113">
    <property type="entry name" value="FAD-bd_oxidored_4_C"/>
</dbReference>
<evidence type="ECO:0000256" key="3">
    <source>
        <dbReference type="ARBA" id="ARBA00022630"/>
    </source>
</evidence>
<dbReference type="InterPro" id="IPR016166">
    <property type="entry name" value="FAD-bd_PCMH"/>
</dbReference>
<dbReference type="RefSeq" id="WP_175165315.1">
    <property type="nucleotide sequence ID" value="NZ_CADIKI010000024.1"/>
</dbReference>
<dbReference type="Gene3D" id="3.30.43.10">
    <property type="entry name" value="Uridine Diphospho-n-acetylenolpyruvylglucosamine Reductase, domain 2"/>
    <property type="match status" value="1"/>
</dbReference>
<name>A0A6J5GVC8_9BURK</name>
<dbReference type="EC" id="1.-.-.-" evidence="7"/>
<dbReference type="AlphaFoldDB" id="A0A6J5GVC8"/>
<keyword evidence="4" id="KW-0274">FAD</keyword>
<reference evidence="7 8" key="1">
    <citation type="submission" date="2020-04" db="EMBL/GenBank/DDBJ databases">
        <authorList>
            <person name="De Canck E."/>
        </authorList>
    </citation>
    <scope>NUCLEOTIDE SEQUENCE [LARGE SCALE GENOMIC DNA]</scope>
    <source>
        <strain evidence="7 8">LMG 27177</strain>
    </source>
</reference>
<dbReference type="Gene3D" id="3.30.70.2740">
    <property type="match status" value="1"/>
</dbReference>
<feature type="domain" description="FAD-binding PCMH-type" evidence="6">
    <location>
        <begin position="59"/>
        <end position="240"/>
    </location>
</feature>
<dbReference type="PROSITE" id="PS51387">
    <property type="entry name" value="FAD_PCMH"/>
    <property type="match status" value="1"/>
</dbReference>
<accession>A0A6J5GVC8</accession>
<dbReference type="GO" id="GO:0016491">
    <property type="term" value="F:oxidoreductase activity"/>
    <property type="evidence" value="ECO:0007669"/>
    <property type="project" value="UniProtKB-KW"/>
</dbReference>
<evidence type="ECO:0000313" key="8">
    <source>
        <dbReference type="Proteomes" id="UP000494252"/>
    </source>
</evidence>
<dbReference type="SUPFAM" id="SSF55103">
    <property type="entry name" value="FAD-linked oxidases, C-terminal domain"/>
    <property type="match status" value="1"/>
</dbReference>
<dbReference type="Gene3D" id="3.30.70.2190">
    <property type="match status" value="1"/>
</dbReference>
<dbReference type="FunFam" id="1.10.45.10:FF:000001">
    <property type="entry name" value="D-lactate dehydrogenase mitochondrial"/>
    <property type="match status" value="1"/>
</dbReference>
<comment type="cofactor">
    <cofactor evidence="1">
        <name>FAD</name>
        <dbReference type="ChEBI" id="CHEBI:57692"/>
    </cofactor>
</comment>
<dbReference type="InterPro" id="IPR036318">
    <property type="entry name" value="FAD-bd_PCMH-like_sf"/>
</dbReference>
<dbReference type="InterPro" id="IPR016171">
    <property type="entry name" value="Vanillyl_alc_oxidase_C-sub2"/>
</dbReference>
<dbReference type="Pfam" id="PF01565">
    <property type="entry name" value="FAD_binding_4"/>
    <property type="match status" value="1"/>
</dbReference>
<dbReference type="InterPro" id="IPR006094">
    <property type="entry name" value="Oxid_FAD_bind_N"/>
</dbReference>
<dbReference type="Pfam" id="PF02913">
    <property type="entry name" value="FAD-oxidase_C"/>
    <property type="match status" value="1"/>
</dbReference>
<evidence type="ECO:0000256" key="4">
    <source>
        <dbReference type="ARBA" id="ARBA00022827"/>
    </source>
</evidence>
<sequence>MLKSTADAETIGDPIYTALKEPEKAKWLLDRLIAIVGKDGVITDPSDVAPYMQDMRGKHQGKTSFVVRPSTTQQVAEVVKICAATATPIIPQGGNTGLVCGGIPLCGGNNVLLSLQRMNRIVEVDAVGHTMTVEAGCILANVQEAAREAGLLFPLSLASEGSCRIGGNLSTNAGGIAVLHYGNARDLVLGIEVVLPDGRIWNGLRGLRKDNSGYDLKHLFIGGEGTLGIITAATLKIFPQPVQVETALLAVRDIECVMGIYARARAASGDRLTAFELIPRVGLEFGLKHVPGTIEPFDRAFPYYVLAQISSSEAGDNLRSVTENVLTGILEAELAEDAILAESIAQAKGLWGIREGVVEGHRFEGAVISHDVSVPIAKIAEFVRKAGAAAELRCAGIRVIAFGHVGDGNIHFNFHQPVGTDGKEFLARAPEFNELVYDIAVGMGGSISAEHGIGYVKKSHLRKYRSDVELDLMRRIKLAIDEKNIMNPGKIFD</sequence>
<dbReference type="InterPro" id="IPR016169">
    <property type="entry name" value="FAD-bd_PCMH_sub2"/>
</dbReference>
<dbReference type="PANTHER" id="PTHR43716">
    <property type="entry name" value="D-2-HYDROXYGLUTARATE DEHYDROGENASE, MITOCHONDRIAL"/>
    <property type="match status" value="1"/>
</dbReference>
<dbReference type="SUPFAM" id="SSF56176">
    <property type="entry name" value="FAD-binding/transporter-associated domain-like"/>
    <property type="match status" value="1"/>
</dbReference>
<dbReference type="EMBL" id="CADIKI010000024">
    <property type="protein sequence ID" value="CAB3806953.1"/>
    <property type="molecule type" value="Genomic_DNA"/>
</dbReference>
<protein>
    <submittedName>
        <fullName evidence="7">Putative FAD-linked oxidoreductase</fullName>
        <ecNumber evidence="7">1.-.-.-</ecNumber>
    </submittedName>
</protein>
<proteinExistence type="inferred from homology"/>
<evidence type="ECO:0000313" key="7">
    <source>
        <dbReference type="EMBL" id="CAB3806953.1"/>
    </source>
</evidence>
<organism evidence="7 8">
    <name type="scientific">Paraburkholderia fynbosensis</name>
    <dbReference type="NCBI Taxonomy" id="1200993"/>
    <lineage>
        <taxon>Bacteria</taxon>
        <taxon>Pseudomonadati</taxon>
        <taxon>Pseudomonadota</taxon>
        <taxon>Betaproteobacteria</taxon>
        <taxon>Burkholderiales</taxon>
        <taxon>Burkholderiaceae</taxon>
        <taxon>Paraburkholderia</taxon>
    </lineage>
</organism>
<keyword evidence="3" id="KW-0285">Flavoprotein</keyword>
<dbReference type="PANTHER" id="PTHR43716:SF2">
    <property type="entry name" value="BLL6224 PROTEIN"/>
    <property type="match status" value="1"/>
</dbReference>
<dbReference type="InterPro" id="IPR051264">
    <property type="entry name" value="FAD-oxidored/transferase_4"/>
</dbReference>
<dbReference type="InterPro" id="IPR016164">
    <property type="entry name" value="FAD-linked_Oxase-like_C"/>
</dbReference>
<evidence type="ECO:0000256" key="5">
    <source>
        <dbReference type="ARBA" id="ARBA00023002"/>
    </source>
</evidence>
<gene>
    <name evidence="7" type="ORF">LMG27177_06199</name>
</gene>
<dbReference type="Gene3D" id="3.30.465.10">
    <property type="match status" value="1"/>
</dbReference>
<dbReference type="Gene3D" id="1.10.45.10">
    <property type="entry name" value="Vanillyl-alcohol Oxidase, Chain A, domain 4"/>
    <property type="match status" value="1"/>
</dbReference>
<keyword evidence="8" id="KW-1185">Reference proteome</keyword>
<dbReference type="GO" id="GO:0071949">
    <property type="term" value="F:FAD binding"/>
    <property type="evidence" value="ECO:0007669"/>
    <property type="project" value="InterPro"/>
</dbReference>
<dbReference type="InterPro" id="IPR016167">
    <property type="entry name" value="FAD-bd_PCMH_sub1"/>
</dbReference>